<organism evidence="6 7">
    <name type="scientific">Sinanodonta woodiana</name>
    <name type="common">Chinese pond mussel</name>
    <name type="synonym">Anodonta woodiana</name>
    <dbReference type="NCBI Taxonomy" id="1069815"/>
    <lineage>
        <taxon>Eukaryota</taxon>
        <taxon>Metazoa</taxon>
        <taxon>Spiralia</taxon>
        <taxon>Lophotrochozoa</taxon>
        <taxon>Mollusca</taxon>
        <taxon>Bivalvia</taxon>
        <taxon>Autobranchia</taxon>
        <taxon>Heteroconchia</taxon>
        <taxon>Palaeoheterodonta</taxon>
        <taxon>Unionida</taxon>
        <taxon>Unionoidea</taxon>
        <taxon>Unionidae</taxon>
        <taxon>Unioninae</taxon>
        <taxon>Sinanodonta</taxon>
    </lineage>
</organism>
<reference evidence="6 7" key="1">
    <citation type="submission" date="2024-11" db="EMBL/GenBank/DDBJ databases">
        <title>Chromosome-level genome assembly of the freshwater bivalve Anodonta woodiana.</title>
        <authorList>
            <person name="Chen X."/>
        </authorList>
    </citation>
    <scope>NUCLEOTIDE SEQUENCE [LARGE SCALE GENOMIC DNA]</scope>
    <source>
        <strain evidence="6">MN2024</strain>
        <tissue evidence="6">Gills</tissue>
    </source>
</reference>
<keyword evidence="7" id="KW-1185">Reference proteome</keyword>
<dbReference type="GO" id="GO:0016491">
    <property type="term" value="F:oxidoreductase activity"/>
    <property type="evidence" value="ECO:0007669"/>
    <property type="project" value="UniProtKB-KW"/>
</dbReference>
<dbReference type="Gene3D" id="3.40.50.720">
    <property type="entry name" value="NAD(P)-binding Rossmann-like Domain"/>
    <property type="match status" value="1"/>
</dbReference>
<accession>A0ABD3U0C9</accession>
<dbReference type="CDD" id="cd05356">
    <property type="entry name" value="17beta-HSD1_like_SDR_c"/>
    <property type="match status" value="1"/>
</dbReference>
<keyword evidence="4" id="KW-0496">Mitochondrion</keyword>
<dbReference type="EMBL" id="JBJQND010000017">
    <property type="protein sequence ID" value="KAL3842381.1"/>
    <property type="molecule type" value="Genomic_DNA"/>
</dbReference>
<dbReference type="InterPro" id="IPR036291">
    <property type="entry name" value="NAD(P)-bd_dom_sf"/>
</dbReference>
<evidence type="ECO:0000313" key="6">
    <source>
        <dbReference type="EMBL" id="KAL3842381.1"/>
    </source>
</evidence>
<dbReference type="PRINTS" id="PR00081">
    <property type="entry name" value="GDHRDH"/>
</dbReference>
<evidence type="ECO:0000256" key="4">
    <source>
        <dbReference type="ARBA" id="ARBA00023128"/>
    </source>
</evidence>
<comment type="subcellular location">
    <subcellularLocation>
        <location evidence="1">Mitochondrion</location>
    </subcellularLocation>
</comment>
<evidence type="ECO:0000313" key="7">
    <source>
        <dbReference type="Proteomes" id="UP001634394"/>
    </source>
</evidence>
<dbReference type="PANTHER" id="PTHR44889">
    <property type="entry name" value="INACTIVE HYDROXYSTEROID DEHYDROGENASE-LIKE PROTEIN 1"/>
    <property type="match status" value="1"/>
</dbReference>
<dbReference type="InterPro" id="IPR052149">
    <property type="entry name" value="17-beta-HSD3-like"/>
</dbReference>
<dbReference type="PANTHER" id="PTHR44889:SF1">
    <property type="entry name" value="INACTIVE HYDROXYSTEROID DEHYDROGENASE-LIKE PROTEIN 1"/>
    <property type="match status" value="1"/>
</dbReference>
<proteinExistence type="inferred from homology"/>
<keyword evidence="2" id="KW-0521">NADP</keyword>
<comment type="similarity">
    <text evidence="5">Belongs to the short-chain dehydrogenases/reductases (SDR) family. 17-beta-HSD 3 subfamily.</text>
</comment>
<keyword evidence="3" id="KW-0560">Oxidoreductase</keyword>
<dbReference type="InterPro" id="IPR002347">
    <property type="entry name" value="SDR_fam"/>
</dbReference>
<name>A0ABD3U0C9_SINWO</name>
<dbReference type="Proteomes" id="UP001634394">
    <property type="component" value="Unassembled WGS sequence"/>
</dbReference>
<gene>
    <name evidence="6" type="ORF">ACJMK2_020402</name>
</gene>
<evidence type="ECO:0000256" key="5">
    <source>
        <dbReference type="ARBA" id="ARBA00038261"/>
    </source>
</evidence>
<protein>
    <recommendedName>
        <fullName evidence="8">Inactive hydroxysteroid dehydrogenase-like protein 1</fullName>
    </recommendedName>
</protein>
<dbReference type="AlphaFoldDB" id="A0ABD3U0C9"/>
<evidence type="ECO:0000256" key="1">
    <source>
        <dbReference type="ARBA" id="ARBA00004173"/>
    </source>
</evidence>
<dbReference type="GO" id="GO:0005739">
    <property type="term" value="C:mitochondrion"/>
    <property type="evidence" value="ECO:0007669"/>
    <property type="project" value="UniProtKB-SubCell"/>
</dbReference>
<comment type="caution">
    <text evidence="6">The sequence shown here is derived from an EMBL/GenBank/DDBJ whole genome shotgun (WGS) entry which is preliminary data.</text>
</comment>
<dbReference type="FunFam" id="3.40.50.720:FF:000137">
    <property type="entry name" value="Hydroxysteroid (17-beta) dehydrogenase 3"/>
    <property type="match status" value="1"/>
</dbReference>
<sequence>MAAAVDSFQFLLHEIIETVSHIRDSLALIGLLYVSTKTLKNAYTLLRTFNDHALSRIAQSWNSPLRFGPWAVVTGSSEGIGKAYAQELASRGMNVVLISRGENRLYKTAKEIESQFHVRTCTIAVDFTEGREIYSKIWEKIKDKEIGILVNNVGVMYEYPQYFLDVPEERLWQLILVNVSAATMMTHMILPQMVERKRGAVVMVSSGACTKITPQMTVYAATKSFLDYFAKALQYEYQSSGIIIQSLRPFYVATKMTSYSETLSSHSFLVPPATAYARQAVATLGFTSRTTGYWPHTIQAWLCNIIPEGLWMWGASMLNTALRKQAEKRLKLKASIKSEDSMDNLQIKASIKSVDSMDNLQLKADIKSMDSMENLQP</sequence>
<dbReference type="SUPFAM" id="SSF51735">
    <property type="entry name" value="NAD(P)-binding Rossmann-fold domains"/>
    <property type="match status" value="1"/>
</dbReference>
<dbReference type="Pfam" id="PF00106">
    <property type="entry name" value="adh_short"/>
    <property type="match status" value="1"/>
</dbReference>
<evidence type="ECO:0000256" key="3">
    <source>
        <dbReference type="ARBA" id="ARBA00023002"/>
    </source>
</evidence>
<dbReference type="InterPro" id="IPR020904">
    <property type="entry name" value="Sc_DH/Rdtase_CS"/>
</dbReference>
<evidence type="ECO:0000256" key="2">
    <source>
        <dbReference type="ARBA" id="ARBA00022857"/>
    </source>
</evidence>
<dbReference type="PROSITE" id="PS00061">
    <property type="entry name" value="ADH_SHORT"/>
    <property type="match status" value="1"/>
</dbReference>
<evidence type="ECO:0008006" key="8">
    <source>
        <dbReference type="Google" id="ProtNLM"/>
    </source>
</evidence>